<evidence type="ECO:0000313" key="2">
    <source>
        <dbReference type="EMBL" id="CAG6724409.1"/>
    </source>
</evidence>
<dbReference type="EMBL" id="HBUF01367583">
    <property type="protein sequence ID" value="CAG6724409.1"/>
    <property type="molecule type" value="Transcribed_RNA"/>
</dbReference>
<dbReference type="EMBL" id="HBUF01367584">
    <property type="protein sequence ID" value="CAG6724410.1"/>
    <property type="molecule type" value="Transcribed_RNA"/>
</dbReference>
<accession>A0A8D8VJ47</accession>
<organism evidence="2">
    <name type="scientific">Cacopsylla melanoneura</name>
    <dbReference type="NCBI Taxonomy" id="428564"/>
    <lineage>
        <taxon>Eukaryota</taxon>
        <taxon>Metazoa</taxon>
        <taxon>Ecdysozoa</taxon>
        <taxon>Arthropoda</taxon>
        <taxon>Hexapoda</taxon>
        <taxon>Insecta</taxon>
        <taxon>Pterygota</taxon>
        <taxon>Neoptera</taxon>
        <taxon>Paraneoptera</taxon>
        <taxon>Hemiptera</taxon>
        <taxon>Sternorrhyncha</taxon>
        <taxon>Psylloidea</taxon>
        <taxon>Psyllidae</taxon>
        <taxon>Psyllinae</taxon>
        <taxon>Cacopsylla</taxon>
    </lineage>
</organism>
<protein>
    <submittedName>
        <fullName evidence="2">Uncharacterized protein</fullName>
    </submittedName>
</protein>
<proteinExistence type="predicted"/>
<name>A0A8D8VJ47_9HEMI</name>
<evidence type="ECO:0000256" key="1">
    <source>
        <dbReference type="SAM" id="MobiDB-lite"/>
    </source>
</evidence>
<feature type="region of interest" description="Disordered" evidence="1">
    <location>
        <begin position="1"/>
        <end position="20"/>
    </location>
</feature>
<reference evidence="2" key="1">
    <citation type="submission" date="2021-05" db="EMBL/GenBank/DDBJ databases">
        <authorList>
            <person name="Alioto T."/>
            <person name="Alioto T."/>
            <person name="Gomez Garrido J."/>
        </authorList>
    </citation>
    <scope>NUCLEOTIDE SEQUENCE</scope>
</reference>
<dbReference type="AlphaFoldDB" id="A0A8D8VJ47"/>
<sequence>MGKPNFPDVSHIGRRSPSHGFFMGSSQGMILSREHTDLSLNLISLNMRMGCLSLCCLRRNSRWGSRHTAQACAPSGTDPPQLGDRFYELFENVEHYFPNKLP</sequence>